<organism evidence="1 2">
    <name type="scientific">Pullulanibacillus pueri</name>
    <dbReference type="NCBI Taxonomy" id="1437324"/>
    <lineage>
        <taxon>Bacteria</taxon>
        <taxon>Bacillati</taxon>
        <taxon>Bacillota</taxon>
        <taxon>Bacilli</taxon>
        <taxon>Bacillales</taxon>
        <taxon>Sporolactobacillaceae</taxon>
        <taxon>Pullulanibacillus</taxon>
    </lineage>
</organism>
<sequence length="312" mass="35771">MALSILQSQARYSLVIKDHIIRFVELRKNTLKGIRTMHERRLPNGIIENGNIVDKTRLEDILKHFIKKRKLKGKKIFIIVPDAFVVVRKIEIPGHLSADDIRSYLFMEIGHSIHLPFNNPVFDVHVLGQEEEHTEILLFAAPEETVKEYVDLLESCGTKPVAAEISSLSLYRLYKQLDLAMDESSMFIQYDTDGINVSIFKAHLPLFIRQIPKDTKEPTMEMRDSYTEILAEIERMMNFYQFTLNNGEDAVQKVILTGDNPAIEAFFAHLKTVLTLPIYPLFNQHLQGISGRSIPSQYHVNIGLALKEVPSQ</sequence>
<evidence type="ECO:0000313" key="1">
    <source>
        <dbReference type="EMBL" id="GGH86055.1"/>
    </source>
</evidence>
<protein>
    <recommendedName>
        <fullName evidence="3">Type IV pilus assembly protein PilM</fullName>
    </recommendedName>
</protein>
<proteinExistence type="predicted"/>
<dbReference type="Proteomes" id="UP000656813">
    <property type="component" value="Unassembled WGS sequence"/>
</dbReference>
<dbReference type="Gene3D" id="3.30.1490.300">
    <property type="match status" value="1"/>
</dbReference>
<reference evidence="1" key="2">
    <citation type="submission" date="2020-09" db="EMBL/GenBank/DDBJ databases">
        <authorList>
            <person name="Sun Q."/>
            <person name="Zhou Y."/>
        </authorList>
    </citation>
    <scope>NUCLEOTIDE SEQUENCE</scope>
    <source>
        <strain evidence="1">CGMCC 1.12777</strain>
    </source>
</reference>
<dbReference type="Pfam" id="PF11104">
    <property type="entry name" value="PilM_2"/>
    <property type="match status" value="1"/>
</dbReference>
<dbReference type="Gene3D" id="3.30.420.40">
    <property type="match status" value="2"/>
</dbReference>
<dbReference type="PANTHER" id="PTHR32432:SF3">
    <property type="entry name" value="ETHANOLAMINE UTILIZATION PROTEIN EUTJ"/>
    <property type="match status" value="1"/>
</dbReference>
<name>A0A8J2ZZF2_9BACL</name>
<gene>
    <name evidence="1" type="ORF">GCM10007096_32870</name>
</gene>
<dbReference type="AlphaFoldDB" id="A0A8J2ZZF2"/>
<dbReference type="InterPro" id="IPR043129">
    <property type="entry name" value="ATPase_NBD"/>
</dbReference>
<reference evidence="1" key="1">
    <citation type="journal article" date="2014" name="Int. J. Syst. Evol. Microbiol.">
        <title>Complete genome sequence of Corynebacterium casei LMG S-19264T (=DSM 44701T), isolated from a smear-ripened cheese.</title>
        <authorList>
            <consortium name="US DOE Joint Genome Institute (JGI-PGF)"/>
            <person name="Walter F."/>
            <person name="Albersmeier A."/>
            <person name="Kalinowski J."/>
            <person name="Ruckert C."/>
        </authorList>
    </citation>
    <scope>NUCLEOTIDE SEQUENCE</scope>
    <source>
        <strain evidence="1">CGMCC 1.12777</strain>
    </source>
</reference>
<dbReference type="SUPFAM" id="SSF53067">
    <property type="entry name" value="Actin-like ATPase domain"/>
    <property type="match status" value="1"/>
</dbReference>
<evidence type="ECO:0000313" key="2">
    <source>
        <dbReference type="Proteomes" id="UP000656813"/>
    </source>
</evidence>
<dbReference type="InterPro" id="IPR005883">
    <property type="entry name" value="PilM"/>
</dbReference>
<evidence type="ECO:0008006" key="3">
    <source>
        <dbReference type="Google" id="ProtNLM"/>
    </source>
</evidence>
<keyword evidence="2" id="KW-1185">Reference proteome</keyword>
<accession>A0A8J2ZZF2</accession>
<comment type="caution">
    <text evidence="1">The sequence shown here is derived from an EMBL/GenBank/DDBJ whole genome shotgun (WGS) entry which is preliminary data.</text>
</comment>
<dbReference type="RefSeq" id="WP_188498478.1">
    <property type="nucleotide sequence ID" value="NZ_BMFV01000030.1"/>
</dbReference>
<dbReference type="InterPro" id="IPR050696">
    <property type="entry name" value="FtsA/MreB"/>
</dbReference>
<dbReference type="PANTHER" id="PTHR32432">
    <property type="entry name" value="CELL DIVISION PROTEIN FTSA-RELATED"/>
    <property type="match status" value="1"/>
</dbReference>
<dbReference type="EMBL" id="BMFV01000030">
    <property type="protein sequence ID" value="GGH86055.1"/>
    <property type="molecule type" value="Genomic_DNA"/>
</dbReference>